<dbReference type="EMBL" id="ATSX01000006">
    <property type="protein sequence ID" value="EUK17489.1"/>
    <property type="molecule type" value="Genomic_DNA"/>
</dbReference>
<accession>W7DY02</accession>
<reference evidence="1 2" key="1">
    <citation type="journal article" date="2014" name="Genome Announc.">
        <title>Draft Genome Sequence of Commensalibacter papalotli MX01, a Symbiont Identified from the Guts of Overwintering Monarch Butterflies.</title>
        <authorList>
            <person name="Servin-Garciduenas L.E."/>
            <person name="Sanchez-Quinto A."/>
            <person name="Martinez-Romero E."/>
        </authorList>
    </citation>
    <scope>NUCLEOTIDE SEQUENCE [LARGE SCALE GENOMIC DNA]</scope>
    <source>
        <strain evidence="2">MX-MONARCH01</strain>
    </source>
</reference>
<gene>
    <name evidence="1" type="ORF">COMX_10133</name>
</gene>
<organism evidence="1 2">
    <name type="scientific">Commensalibacter papalotli</name>
    <name type="common">ex Servin-Garciduenas et al. 2014</name>
    <dbReference type="NCBI Taxonomy" id="1208583"/>
    <lineage>
        <taxon>Bacteria</taxon>
        <taxon>Pseudomonadati</taxon>
        <taxon>Pseudomonadota</taxon>
        <taxon>Alphaproteobacteria</taxon>
        <taxon>Acetobacterales</taxon>
        <taxon>Acetobacteraceae</taxon>
    </lineage>
</organism>
<comment type="caution">
    <text evidence="1">The sequence shown here is derived from an EMBL/GenBank/DDBJ whole genome shotgun (WGS) entry which is preliminary data.</text>
</comment>
<evidence type="ECO:0000313" key="2">
    <source>
        <dbReference type="Proteomes" id="UP000019250"/>
    </source>
</evidence>
<name>W7DY02_9PROT</name>
<evidence type="ECO:0000313" key="1">
    <source>
        <dbReference type="EMBL" id="EUK17489.1"/>
    </source>
</evidence>
<keyword evidence="2" id="KW-1185">Reference proteome</keyword>
<feature type="non-terminal residue" evidence="1">
    <location>
        <position position="1"/>
    </location>
</feature>
<dbReference type="RefSeq" id="WP_034340968.1">
    <property type="nucleotide sequence ID" value="NZ_ATSX01000006.1"/>
</dbReference>
<proteinExistence type="predicted"/>
<sequence>RILGYDWGNDNNVRWAQSRLANGESMKGVLDSLAYGDETYKIIRENTNRIFGYDWGSNPDNVHWVQGRLAGGESMQDIMNSFAHK</sequence>
<dbReference type="AlphaFoldDB" id="W7DY02"/>
<dbReference type="Proteomes" id="UP000019250">
    <property type="component" value="Unassembled WGS sequence"/>
</dbReference>
<protein>
    <submittedName>
        <fullName evidence="1">Uncharacterized protein</fullName>
    </submittedName>
</protein>